<dbReference type="InterPro" id="IPR027417">
    <property type="entry name" value="P-loop_NTPase"/>
</dbReference>
<evidence type="ECO:0000259" key="3">
    <source>
        <dbReference type="Pfam" id="PF24883"/>
    </source>
</evidence>
<sequence length="272" mass="31058">MVLDVRIACAYCEYKEAATQNVQNLIMGLWRQLIDPSAEHSSLTTKLWTDMDSGQKQRGEVRTGRLLEIVKAEMQKSSRIFFLVDALDKFPEASQQELISSLNSLQSKTHCNLMVTSRKLDSIARIFDKDPEIQIDAQNDDLVTYITARIQEAPFQKIKQKYTAMETDVLKEVIPKCDKMFLLARLYMDSLSNQTRTMYDDAFIRIAADVPHTEDALKVLYWVSFAKRPLTVDELIHALAVTLEDKEYDADNELLDEITSICAGLLIIDPIL</sequence>
<feature type="domain" description="GPI inositol-deacylase winged helix" evidence="2">
    <location>
        <begin position="214"/>
        <end position="269"/>
    </location>
</feature>
<dbReference type="EMBL" id="JAKNSF020000054">
    <property type="protein sequence ID" value="KAK7724801.1"/>
    <property type="molecule type" value="Genomic_DNA"/>
</dbReference>
<dbReference type="InterPro" id="IPR056884">
    <property type="entry name" value="NPHP3-like_N"/>
</dbReference>
<dbReference type="PANTHER" id="PTHR10039">
    <property type="entry name" value="AMELOGENIN"/>
    <property type="match status" value="1"/>
</dbReference>
<gene>
    <name evidence="4" type="ORF">SLS63_008495</name>
</gene>
<feature type="domain" description="Nephrocystin 3-like N-terminal" evidence="3">
    <location>
        <begin position="6"/>
        <end position="118"/>
    </location>
</feature>
<reference evidence="4 5" key="1">
    <citation type="submission" date="2024-02" db="EMBL/GenBank/DDBJ databases">
        <title>De novo assembly and annotation of 12 fungi associated with fruit tree decline syndrome in Ontario, Canada.</title>
        <authorList>
            <person name="Sulman M."/>
            <person name="Ellouze W."/>
            <person name="Ilyukhin E."/>
        </authorList>
    </citation>
    <scope>NUCLEOTIDE SEQUENCE [LARGE SCALE GENOMIC DNA]</scope>
    <source>
        <strain evidence="4 5">M169</strain>
    </source>
</reference>
<dbReference type="Pfam" id="PF22939">
    <property type="entry name" value="WHD_GPIID"/>
    <property type="match status" value="1"/>
</dbReference>
<keyword evidence="1" id="KW-0677">Repeat</keyword>
<dbReference type="Gene3D" id="3.40.50.300">
    <property type="entry name" value="P-loop containing nucleotide triphosphate hydrolases"/>
    <property type="match status" value="1"/>
</dbReference>
<dbReference type="Proteomes" id="UP001430848">
    <property type="component" value="Unassembled WGS sequence"/>
</dbReference>
<evidence type="ECO:0000313" key="4">
    <source>
        <dbReference type="EMBL" id="KAK7724801.1"/>
    </source>
</evidence>
<keyword evidence="5" id="KW-1185">Reference proteome</keyword>
<evidence type="ECO:0000259" key="2">
    <source>
        <dbReference type="Pfam" id="PF22939"/>
    </source>
</evidence>
<dbReference type="Pfam" id="PF24883">
    <property type="entry name" value="NPHP3_N"/>
    <property type="match status" value="1"/>
</dbReference>
<evidence type="ECO:0000256" key="1">
    <source>
        <dbReference type="ARBA" id="ARBA00022737"/>
    </source>
</evidence>
<protein>
    <recommendedName>
        <fullName evidence="6">NACHT domain-containing protein</fullName>
    </recommendedName>
</protein>
<name>A0ABR1P2J2_DIAER</name>
<accession>A0ABR1P2J2</accession>
<dbReference type="PANTHER" id="PTHR10039:SF15">
    <property type="entry name" value="NACHT DOMAIN-CONTAINING PROTEIN"/>
    <property type="match status" value="1"/>
</dbReference>
<evidence type="ECO:0000313" key="5">
    <source>
        <dbReference type="Proteomes" id="UP001430848"/>
    </source>
</evidence>
<comment type="caution">
    <text evidence="4">The sequence shown here is derived from an EMBL/GenBank/DDBJ whole genome shotgun (WGS) entry which is preliminary data.</text>
</comment>
<dbReference type="InterPro" id="IPR054471">
    <property type="entry name" value="GPIID_WHD"/>
</dbReference>
<organism evidence="4 5">
    <name type="scientific">Diaporthe eres</name>
    <name type="common">Phomopsis oblonga</name>
    <dbReference type="NCBI Taxonomy" id="83184"/>
    <lineage>
        <taxon>Eukaryota</taxon>
        <taxon>Fungi</taxon>
        <taxon>Dikarya</taxon>
        <taxon>Ascomycota</taxon>
        <taxon>Pezizomycotina</taxon>
        <taxon>Sordariomycetes</taxon>
        <taxon>Sordariomycetidae</taxon>
        <taxon>Diaporthales</taxon>
        <taxon>Diaporthaceae</taxon>
        <taxon>Diaporthe</taxon>
        <taxon>Diaporthe eres species complex</taxon>
    </lineage>
</organism>
<proteinExistence type="predicted"/>
<evidence type="ECO:0008006" key="6">
    <source>
        <dbReference type="Google" id="ProtNLM"/>
    </source>
</evidence>